<dbReference type="EMBL" id="BX908798">
    <property type="protein sequence ID" value="CAF24660.1"/>
    <property type="molecule type" value="Genomic_DNA"/>
</dbReference>
<dbReference type="KEGG" id="pcu:PC_RS10170"/>
<dbReference type="HOGENOM" id="CLU_062422_0_0_0"/>
<dbReference type="AlphaFoldDB" id="Q6M9T9"/>
<sequence>MVYTINIIVEQVGKIAIQGNIIPNEWYAHLRNEKSKIQTNAALILADIVYWYRPIPTYDIKTSEIVGYGKKFKDDLLQLNYKYFNKKFGFSEIQSRNALIFLENKGLIFREFCATKIGPYLLNNVMYIGIYPEKISSITQQIDQFLSSSISEMQINPSTPQTPSIQTESPQFKTKEKDWSVKFSDEQKSFLNYLLNIQPEMGDPIEKNHATWWIKSFGIEKIKTALQVYWERVERAKLDPTVPMPQHIGKYMRTALNENLRPMGSNSCTPYLEKSKQVFSKVELGGHENETTYTNISMTSMSLNEINDSNKSLTYQKNEALKTKSSTKQNFVKSPISLNKSLPSIAKNLNKENFKNLDWKKTFNSEQIIKNKRSVN</sequence>
<reference evidence="1 2" key="1">
    <citation type="journal article" date="2004" name="Science">
        <title>Illuminating the evolutionary history of chlamydiae.</title>
        <authorList>
            <person name="Horn M."/>
            <person name="Collingro A."/>
            <person name="Schmitz-Esser S."/>
            <person name="Beier C.L."/>
            <person name="Purkhold U."/>
            <person name="Fartmann B."/>
            <person name="Brandt P."/>
            <person name="Nyakatura G.J."/>
            <person name="Droege M."/>
            <person name="Frishman D."/>
            <person name="Rattei T."/>
            <person name="Mewes H."/>
            <person name="Wagner M."/>
        </authorList>
    </citation>
    <scope>NUCLEOTIDE SEQUENCE [LARGE SCALE GENOMIC DNA]</scope>
    <source>
        <strain evidence="1 2">UWE25</strain>
    </source>
</reference>
<dbReference type="Proteomes" id="UP000000529">
    <property type="component" value="Chromosome"/>
</dbReference>
<gene>
    <name evidence="1" type="ORF">PC_RS10170</name>
</gene>
<name>Q6M9T9_PARUW</name>
<dbReference type="OrthoDB" id="9803733at2"/>
<dbReference type="eggNOG" id="COG3935">
    <property type="taxonomic scope" value="Bacteria"/>
</dbReference>
<evidence type="ECO:0000313" key="2">
    <source>
        <dbReference type="Proteomes" id="UP000000529"/>
    </source>
</evidence>
<accession>Q6M9T9</accession>
<proteinExistence type="predicted"/>
<protein>
    <recommendedName>
        <fullName evidence="3">DnaD domain-containing protein</fullName>
    </recommendedName>
</protein>
<keyword evidence="2" id="KW-1185">Reference proteome</keyword>
<organism evidence="1 2">
    <name type="scientific">Protochlamydia amoebophila (strain UWE25)</name>
    <dbReference type="NCBI Taxonomy" id="264201"/>
    <lineage>
        <taxon>Bacteria</taxon>
        <taxon>Pseudomonadati</taxon>
        <taxon>Chlamydiota</taxon>
        <taxon>Chlamydiia</taxon>
        <taxon>Parachlamydiales</taxon>
        <taxon>Parachlamydiaceae</taxon>
        <taxon>Candidatus Protochlamydia</taxon>
    </lineage>
</organism>
<evidence type="ECO:0000313" key="1">
    <source>
        <dbReference type="EMBL" id="CAF24660.1"/>
    </source>
</evidence>
<dbReference type="RefSeq" id="WP_011176481.1">
    <property type="nucleotide sequence ID" value="NC_005861.2"/>
</dbReference>
<evidence type="ECO:0008006" key="3">
    <source>
        <dbReference type="Google" id="ProtNLM"/>
    </source>
</evidence>